<evidence type="ECO:0000313" key="6">
    <source>
        <dbReference type="EMBL" id="OMH78524.1"/>
    </source>
</evidence>
<evidence type="ECO:0000256" key="2">
    <source>
        <dbReference type="ARBA" id="ARBA00023002"/>
    </source>
</evidence>
<dbReference type="OrthoDB" id="310895at2759"/>
<feature type="active site" evidence="3">
    <location>
        <position position="269"/>
    </location>
</feature>
<dbReference type="Pfam" id="PF00171">
    <property type="entry name" value="Aldedh"/>
    <property type="match status" value="1"/>
</dbReference>
<proteinExistence type="inferred from homology"/>
<keyword evidence="2 4" id="KW-0560">Oxidoreductase</keyword>
<protein>
    <submittedName>
        <fullName evidence="6">Aldehyde dehydrogenase</fullName>
    </submittedName>
</protein>
<dbReference type="InterPro" id="IPR016162">
    <property type="entry name" value="Ald_DH_N"/>
</dbReference>
<dbReference type="FunFam" id="3.40.605.10:FF:000007">
    <property type="entry name" value="NAD/NADP-dependent betaine aldehyde dehydrogenase"/>
    <property type="match status" value="1"/>
</dbReference>
<dbReference type="InterPro" id="IPR016161">
    <property type="entry name" value="Ald_DH/histidinol_DH"/>
</dbReference>
<sequence>MNSALNILKSPGTLYYGGKFVPVLSGKLHKVISPADQSVLAQVGEAGKDDMTNAIAEARIAFDEGPWYNVYDGNQRRDALLKLGAVVEDRYLKDLAYLESVNTGKPYVVAEDEIKDCVNLFRHYAGYADKVHGKHVSFQTNTALDVYNIREPLGVCGMISSFNYPLNLVAWKIAPALAAGNTVIVKPAPQTPLSALFLAQIINDHQIFPSGVFNVVTGGVEAGNTLVVDDRVDKISFTGSVNGGKAVQNAAANATSSPNSSTFKHLTLELGGKSPVVVMDDSVANLDNTVYHVIQGIFANAGQNCSAGSKLYVQKGIYPEFISKLKEKTEELVNTMDAVDINKSSVMPVIDRNQYNKILDYINHSTSSGETTCLIGGRAYSGKDGNCNGNFIEPTILVNADQSAKVAKEEIFGPVLTVMKPFEHLDEVIAIESKLPFGLAAGIFSSNTKTINHFVRKMRHSGTIWVNTYNYTPANVTFGGFKNSGIGRELGSEVMDSYTAPRSVISDPSY</sequence>
<comment type="similarity">
    <text evidence="1 4">Belongs to the aldehyde dehydrogenase family.</text>
</comment>
<dbReference type="Gene3D" id="3.40.605.10">
    <property type="entry name" value="Aldehyde Dehydrogenase, Chain A, domain 1"/>
    <property type="match status" value="1"/>
</dbReference>
<feature type="domain" description="Aldehyde dehydrogenase" evidence="5">
    <location>
        <begin position="29"/>
        <end position="504"/>
    </location>
</feature>
<evidence type="ECO:0000256" key="4">
    <source>
        <dbReference type="RuleBase" id="RU003345"/>
    </source>
</evidence>
<organism evidence="6 7">
    <name type="scientific">Zancudomyces culisetae</name>
    <name type="common">Gut fungus</name>
    <name type="synonym">Smittium culisetae</name>
    <dbReference type="NCBI Taxonomy" id="1213189"/>
    <lineage>
        <taxon>Eukaryota</taxon>
        <taxon>Fungi</taxon>
        <taxon>Fungi incertae sedis</taxon>
        <taxon>Zoopagomycota</taxon>
        <taxon>Kickxellomycotina</taxon>
        <taxon>Harpellomycetes</taxon>
        <taxon>Harpellales</taxon>
        <taxon>Legeriomycetaceae</taxon>
        <taxon>Zancudomyces</taxon>
    </lineage>
</organism>
<evidence type="ECO:0000313" key="7">
    <source>
        <dbReference type="Proteomes" id="UP000188320"/>
    </source>
</evidence>
<dbReference type="EMBL" id="LSSK01001908">
    <property type="protein sequence ID" value="OMH78524.1"/>
    <property type="molecule type" value="Genomic_DNA"/>
</dbReference>
<dbReference type="PROSITE" id="PS00070">
    <property type="entry name" value="ALDEHYDE_DEHYDR_CYS"/>
    <property type="match status" value="1"/>
</dbReference>
<dbReference type="Proteomes" id="UP000188320">
    <property type="component" value="Unassembled WGS sequence"/>
</dbReference>
<gene>
    <name evidence="6" type="ORF">AX774_g8084</name>
</gene>
<dbReference type="InterPro" id="IPR016160">
    <property type="entry name" value="Ald_DH_CS_CYS"/>
</dbReference>
<comment type="caution">
    <text evidence="6">The sequence shown here is derived from an EMBL/GenBank/DDBJ whole genome shotgun (WGS) entry which is preliminary data.</text>
</comment>
<dbReference type="InterPro" id="IPR016163">
    <property type="entry name" value="Ald_DH_C"/>
</dbReference>
<evidence type="ECO:0000256" key="3">
    <source>
        <dbReference type="PROSITE-ProRule" id="PRU10007"/>
    </source>
</evidence>
<name>A0A1R1PC44_ZANCU</name>
<dbReference type="PANTHER" id="PTHR11699">
    <property type="entry name" value="ALDEHYDE DEHYDROGENASE-RELATED"/>
    <property type="match status" value="1"/>
</dbReference>
<evidence type="ECO:0000256" key="1">
    <source>
        <dbReference type="ARBA" id="ARBA00009986"/>
    </source>
</evidence>
<dbReference type="SUPFAM" id="SSF53720">
    <property type="entry name" value="ALDH-like"/>
    <property type="match status" value="1"/>
</dbReference>
<dbReference type="GO" id="GO:0016620">
    <property type="term" value="F:oxidoreductase activity, acting on the aldehyde or oxo group of donors, NAD or NADP as acceptor"/>
    <property type="evidence" value="ECO:0007669"/>
    <property type="project" value="InterPro"/>
</dbReference>
<dbReference type="AlphaFoldDB" id="A0A1R1PC44"/>
<dbReference type="PROSITE" id="PS00687">
    <property type="entry name" value="ALDEHYDE_DEHYDR_GLU"/>
    <property type="match status" value="1"/>
</dbReference>
<dbReference type="Gene3D" id="3.40.309.10">
    <property type="entry name" value="Aldehyde Dehydrogenase, Chain A, domain 2"/>
    <property type="match status" value="1"/>
</dbReference>
<dbReference type="InterPro" id="IPR015590">
    <property type="entry name" value="Aldehyde_DH_dom"/>
</dbReference>
<keyword evidence="7" id="KW-1185">Reference proteome</keyword>
<accession>A0A1R1PC44</accession>
<dbReference type="InterPro" id="IPR029510">
    <property type="entry name" value="Ald_DH_CS_GLU"/>
</dbReference>
<reference evidence="7" key="1">
    <citation type="submission" date="2017-01" db="EMBL/GenBank/DDBJ databases">
        <authorList>
            <person name="Wang Y."/>
            <person name="White M."/>
            <person name="Kvist S."/>
            <person name="Moncalvo J.-M."/>
        </authorList>
    </citation>
    <scope>NUCLEOTIDE SEQUENCE [LARGE SCALE GENOMIC DNA]</scope>
    <source>
        <strain evidence="7">COL-18-3</strain>
    </source>
</reference>
<evidence type="ECO:0000259" key="5">
    <source>
        <dbReference type="Pfam" id="PF00171"/>
    </source>
</evidence>